<dbReference type="STRING" id="1332080.ATN00_18010"/>
<dbReference type="EMBL" id="CP013264">
    <property type="protein sequence ID" value="ALR22763.1"/>
    <property type="molecule type" value="Genomic_DNA"/>
</dbReference>
<accession>A0A0S3F4Z3</accession>
<keyword evidence="2" id="KW-1185">Reference proteome</keyword>
<name>A0A0S3F4Z3_9SPHN</name>
<evidence type="ECO:0000313" key="2">
    <source>
        <dbReference type="Proteomes" id="UP000056968"/>
    </source>
</evidence>
<dbReference type="KEGG" id="sbd:ATN00_18010"/>
<organism evidence="1 2">
    <name type="scientific">Sphingobium baderi</name>
    <dbReference type="NCBI Taxonomy" id="1332080"/>
    <lineage>
        <taxon>Bacteria</taxon>
        <taxon>Pseudomonadati</taxon>
        <taxon>Pseudomonadota</taxon>
        <taxon>Alphaproteobacteria</taxon>
        <taxon>Sphingomonadales</taxon>
        <taxon>Sphingomonadaceae</taxon>
        <taxon>Sphingobium</taxon>
    </lineage>
</organism>
<sequence length="227" mass="24194">MIPAPEPHSSPYRPSTDRWRASAWLFWRDGGNVPHALSPGRLGASQAGIRIDFLLAPSMERRATAYGRISGALDHPIATEAALGISLQPVPGIPVSIGIERRIALGEGGRNANAALIVGGFGPTVLFDGVEAEGYTQMGMVGLRGRDLFADGKLSLLSRIGKSSFRIGGSLSGGAQPDLERLDIGPELQWRLPLPDANARIVIEWRERIAGRARPPSGLAMTLATDF</sequence>
<gene>
    <name evidence="1" type="ORF">ATN00_18010</name>
</gene>
<proteinExistence type="predicted"/>
<evidence type="ECO:0000313" key="1">
    <source>
        <dbReference type="EMBL" id="ALR22763.1"/>
    </source>
</evidence>
<reference evidence="1 2" key="1">
    <citation type="submission" date="2015-11" db="EMBL/GenBank/DDBJ databases">
        <title>A Two-component Flavoprotein Monooxygenase System MeaXY Responsible for para-Hydroxylation of 2-Methyl-6-ethylaniline and 2,6-Diethylaniline in Sphingobium baderi DE-13.</title>
        <authorList>
            <person name="Cheng M."/>
            <person name="Meng Q."/>
            <person name="Yang Y."/>
            <person name="Chu C."/>
            <person name="Yan X."/>
            <person name="He J."/>
            <person name="Li S."/>
        </authorList>
    </citation>
    <scope>NUCLEOTIDE SEQUENCE [LARGE SCALE GENOMIC DNA]</scope>
    <source>
        <strain evidence="1 2">DE-13</strain>
    </source>
</reference>
<protein>
    <recommendedName>
        <fullName evidence="3">Haemolysin activator HlyB C-terminal domain-containing protein</fullName>
    </recommendedName>
</protein>
<dbReference type="AlphaFoldDB" id="A0A0S3F4Z3"/>
<dbReference type="OrthoDB" id="7427399at2"/>
<evidence type="ECO:0008006" key="3">
    <source>
        <dbReference type="Google" id="ProtNLM"/>
    </source>
</evidence>
<dbReference type="Proteomes" id="UP000056968">
    <property type="component" value="Chromosome"/>
</dbReference>